<evidence type="ECO:0000313" key="5">
    <source>
        <dbReference type="EMBL" id="AUJ78689.1"/>
    </source>
</evidence>
<dbReference type="RefSeq" id="WP_060963410.1">
    <property type="nucleotide sequence ID" value="NZ_CP025001.1"/>
</dbReference>
<dbReference type="SUPFAM" id="SSF53850">
    <property type="entry name" value="Periplasmic binding protein-like II"/>
    <property type="match status" value="1"/>
</dbReference>
<dbReference type="GO" id="GO:0043190">
    <property type="term" value="C:ATP-binding cassette (ABC) transporter complex"/>
    <property type="evidence" value="ECO:0007669"/>
    <property type="project" value="InterPro"/>
</dbReference>
<dbReference type="InterPro" id="IPR030678">
    <property type="entry name" value="Peptide/Ni-bd"/>
</dbReference>
<sequence length="494" mass="57702">MNSTLKVGVSAISKNISPFNIYSCDYEICRALFPPLFKMSKEGHLLPNIIEQWEINDCDNEYLLVLRKDIYFHNGRKALARDIEFSLCRGMMKGARSTFSELLSDIEGYEEVSQTNKYVPNMCSGIKVIDDYRLKIKLKHLNLLFLKYFTRSALSIVPREEFLENDLWVWKDNPIGVGAYCYESLSEDSKVLTLKKNEDYLEERIDSFDKLQFVVYTDVSQVDLLAEVENQTENEFDILKSPISVTIAIEYFVLHDKDKMWKELRSLINLALNKEDILSSIPKTERSIYSPAHSFLPETILDVPNHEEELINFNFQAAKENYLLKWGYIPQLSIIVYNNYSEHSHLRKMQNKLYHLLSAKGFDVVKTELSSLHESLLDTQQHILVSSSSFNYNDPEDLSLFFSSDKEIYRANTGTLMNIRGLLKDAKKEINMNKRNKMYRKVEELVIENSLVFPIALTYESYLFRKSKMDGKSFFDQFYQPAYEYIKPLTLETM</sequence>
<feature type="domain" description="Solute-binding protein family 5" evidence="4">
    <location>
        <begin position="46"/>
        <end position="405"/>
    </location>
</feature>
<dbReference type="Proteomes" id="UP000234366">
    <property type="component" value="Chromosome"/>
</dbReference>
<evidence type="ECO:0000313" key="6">
    <source>
        <dbReference type="Proteomes" id="UP000234366"/>
    </source>
</evidence>
<proteinExistence type="inferred from homology"/>
<dbReference type="PANTHER" id="PTHR30290">
    <property type="entry name" value="PERIPLASMIC BINDING COMPONENT OF ABC TRANSPORTER"/>
    <property type="match status" value="1"/>
</dbReference>
<dbReference type="PANTHER" id="PTHR30290:SF9">
    <property type="entry name" value="OLIGOPEPTIDE-BINDING PROTEIN APPA"/>
    <property type="match status" value="1"/>
</dbReference>
<dbReference type="CDD" id="cd00995">
    <property type="entry name" value="PBP2_NikA_DppA_OppA_like"/>
    <property type="match status" value="1"/>
</dbReference>
<keyword evidence="6" id="KW-1185">Reference proteome</keyword>
<name>A0AAI8N1M6_9BACI</name>
<reference evidence="5 6" key="1">
    <citation type="submission" date="2017-11" db="EMBL/GenBank/DDBJ databases">
        <title>Genome sequence and genome mining of multiple bioactive secondary metabolites from a deep sea-derived Bacillus siamensis SCSIO 05746.</title>
        <authorList>
            <person name="Pan H.-Q."/>
            <person name="Ju J.-H."/>
        </authorList>
    </citation>
    <scope>NUCLEOTIDE SEQUENCE [LARGE SCALE GENOMIC DNA]</scope>
    <source>
        <strain evidence="5 6">SCSIO 05746</strain>
    </source>
</reference>
<dbReference type="InterPro" id="IPR039424">
    <property type="entry name" value="SBP_5"/>
</dbReference>
<evidence type="ECO:0000256" key="1">
    <source>
        <dbReference type="ARBA" id="ARBA00005695"/>
    </source>
</evidence>
<organism evidence="5 6">
    <name type="scientific">Bacillus siamensis</name>
    <dbReference type="NCBI Taxonomy" id="659243"/>
    <lineage>
        <taxon>Bacteria</taxon>
        <taxon>Bacillati</taxon>
        <taxon>Bacillota</taxon>
        <taxon>Bacilli</taxon>
        <taxon>Bacillales</taxon>
        <taxon>Bacillaceae</taxon>
        <taxon>Bacillus</taxon>
        <taxon>Bacillus amyloliquefaciens group</taxon>
    </lineage>
</organism>
<dbReference type="GO" id="GO:0042597">
    <property type="term" value="C:periplasmic space"/>
    <property type="evidence" value="ECO:0007669"/>
    <property type="project" value="UniProtKB-ARBA"/>
</dbReference>
<dbReference type="EMBL" id="CP025001">
    <property type="protein sequence ID" value="AUJ78689.1"/>
    <property type="molecule type" value="Genomic_DNA"/>
</dbReference>
<evidence type="ECO:0000259" key="4">
    <source>
        <dbReference type="Pfam" id="PF00496"/>
    </source>
</evidence>
<evidence type="ECO:0000256" key="2">
    <source>
        <dbReference type="ARBA" id="ARBA00022448"/>
    </source>
</evidence>
<dbReference type="Gene3D" id="3.90.76.10">
    <property type="entry name" value="Dipeptide-binding Protein, Domain 1"/>
    <property type="match status" value="1"/>
</dbReference>
<dbReference type="PIRSF" id="PIRSF002741">
    <property type="entry name" value="MppA"/>
    <property type="match status" value="1"/>
</dbReference>
<keyword evidence="2" id="KW-0813">Transport</keyword>
<dbReference type="AlphaFoldDB" id="A0AAI8N1M6"/>
<dbReference type="GO" id="GO:0015833">
    <property type="term" value="P:peptide transport"/>
    <property type="evidence" value="ECO:0007669"/>
    <property type="project" value="TreeGrafter"/>
</dbReference>
<dbReference type="Gene3D" id="3.40.190.10">
    <property type="entry name" value="Periplasmic binding protein-like II"/>
    <property type="match status" value="1"/>
</dbReference>
<dbReference type="InterPro" id="IPR000914">
    <property type="entry name" value="SBP_5_dom"/>
</dbReference>
<keyword evidence="3" id="KW-0732">Signal</keyword>
<comment type="similarity">
    <text evidence="1">Belongs to the bacterial solute-binding protein 5 family.</text>
</comment>
<gene>
    <name evidence="5" type="ORF">CWD84_18675</name>
</gene>
<dbReference type="Gene3D" id="3.10.105.10">
    <property type="entry name" value="Dipeptide-binding Protein, Domain 3"/>
    <property type="match status" value="1"/>
</dbReference>
<dbReference type="GO" id="GO:1904680">
    <property type="term" value="F:peptide transmembrane transporter activity"/>
    <property type="evidence" value="ECO:0007669"/>
    <property type="project" value="TreeGrafter"/>
</dbReference>
<evidence type="ECO:0000256" key="3">
    <source>
        <dbReference type="ARBA" id="ARBA00022729"/>
    </source>
</evidence>
<accession>A0AAI8N1M6</accession>
<dbReference type="KEGG" id="bsia:CWD84_18675"/>
<protein>
    <submittedName>
        <fullName evidence="5">ABC transporter substrate-binding protein</fullName>
    </submittedName>
</protein>
<dbReference type="Pfam" id="PF00496">
    <property type="entry name" value="SBP_bac_5"/>
    <property type="match status" value="1"/>
</dbReference>